<feature type="domain" description="ABC transporter" evidence="11">
    <location>
        <begin position="13"/>
        <end position="248"/>
    </location>
</feature>
<keyword evidence="8 12" id="KW-0067">ATP-binding</keyword>
<keyword evidence="4" id="KW-1003">Cell membrane</keyword>
<dbReference type="Pfam" id="PF00005">
    <property type="entry name" value="ABC_tran"/>
    <property type="match status" value="2"/>
</dbReference>
<dbReference type="GO" id="GO:0016887">
    <property type="term" value="F:ATP hydrolysis activity"/>
    <property type="evidence" value="ECO:0007669"/>
    <property type="project" value="InterPro"/>
</dbReference>
<evidence type="ECO:0000256" key="7">
    <source>
        <dbReference type="ARBA" id="ARBA00022741"/>
    </source>
</evidence>
<evidence type="ECO:0000256" key="5">
    <source>
        <dbReference type="ARBA" id="ARBA00022597"/>
    </source>
</evidence>
<keyword evidence="5" id="KW-0762">Sugar transport</keyword>
<dbReference type="EMBL" id="FQUP01000001">
    <property type="protein sequence ID" value="SHE89911.1"/>
    <property type="molecule type" value="Genomic_DNA"/>
</dbReference>
<evidence type="ECO:0000256" key="8">
    <source>
        <dbReference type="ARBA" id="ARBA00022840"/>
    </source>
</evidence>
<keyword evidence="3" id="KW-0813">Transport</keyword>
<keyword evidence="10" id="KW-0472">Membrane</keyword>
<dbReference type="RefSeq" id="WP_073051783.1">
    <property type="nucleotide sequence ID" value="NZ_FQUP01000001.1"/>
</dbReference>
<keyword evidence="9" id="KW-1278">Translocase</keyword>
<evidence type="ECO:0000256" key="9">
    <source>
        <dbReference type="ARBA" id="ARBA00022967"/>
    </source>
</evidence>
<keyword evidence="7" id="KW-0547">Nucleotide-binding</keyword>
<evidence type="ECO:0000256" key="6">
    <source>
        <dbReference type="ARBA" id="ARBA00022737"/>
    </source>
</evidence>
<dbReference type="InterPro" id="IPR017871">
    <property type="entry name" value="ABC_transporter-like_CS"/>
</dbReference>
<organism evidence="12 13">
    <name type="scientific">Kaistia soli DSM 19436</name>
    <dbReference type="NCBI Taxonomy" id="1122133"/>
    <lineage>
        <taxon>Bacteria</taxon>
        <taxon>Pseudomonadati</taxon>
        <taxon>Pseudomonadota</taxon>
        <taxon>Alphaproteobacteria</taxon>
        <taxon>Hyphomicrobiales</taxon>
        <taxon>Kaistiaceae</taxon>
        <taxon>Kaistia</taxon>
    </lineage>
</organism>
<dbReference type="Proteomes" id="UP000184485">
    <property type="component" value="Unassembled WGS sequence"/>
</dbReference>
<dbReference type="PANTHER" id="PTHR43790:SF4">
    <property type="entry name" value="GUANOSINE IMPORT ATP-BINDING PROTEIN NUPO"/>
    <property type="match status" value="1"/>
</dbReference>
<dbReference type="InterPro" id="IPR003439">
    <property type="entry name" value="ABC_transporter-like_ATP-bd"/>
</dbReference>
<keyword evidence="6" id="KW-0677">Repeat</keyword>
<dbReference type="FunFam" id="3.40.50.300:FF:000127">
    <property type="entry name" value="Ribose import ATP-binding protein RbsA"/>
    <property type="match status" value="1"/>
</dbReference>
<reference evidence="12 13" key="1">
    <citation type="submission" date="2016-11" db="EMBL/GenBank/DDBJ databases">
        <authorList>
            <person name="Jaros S."/>
            <person name="Januszkiewicz K."/>
            <person name="Wedrychowicz H."/>
        </authorList>
    </citation>
    <scope>NUCLEOTIDE SEQUENCE [LARGE SCALE GENOMIC DNA]</scope>
    <source>
        <strain evidence="12 13">DSM 19436</strain>
    </source>
</reference>
<dbReference type="STRING" id="1122133.SAMN02745157_1186"/>
<dbReference type="InterPro" id="IPR003593">
    <property type="entry name" value="AAA+_ATPase"/>
</dbReference>
<evidence type="ECO:0000256" key="10">
    <source>
        <dbReference type="ARBA" id="ARBA00023136"/>
    </source>
</evidence>
<comment type="subcellular location">
    <subcellularLocation>
        <location evidence="1">Cell membrane</location>
        <topology evidence="1">Peripheral membrane protein</topology>
    </subcellularLocation>
</comment>
<dbReference type="CDD" id="cd03216">
    <property type="entry name" value="ABC_Carb_Monos_I"/>
    <property type="match status" value="1"/>
</dbReference>
<feature type="domain" description="ABC transporter" evidence="11">
    <location>
        <begin position="265"/>
        <end position="509"/>
    </location>
</feature>
<sequence>MTAGPVVTPVAELEARGIVKRYGPLVANDRVDLVVARGEVHAVMGENGAGKSTLMSILYGLQQPDAGEILMRGRRVEYRSALDAIAEGMGMVHQAFKLFNSLTVWENVVYGMEPSRHGLIDRRAAIERVGEIAARYRLAVDPTVVVGSLSVGVRQRVEILKALYRDAQILILDEPTAVLTPQERDGLFDVIRHLAADGRTILFVTHKLHEVMTITDRVTVLRDGRVVERMVTAETSPREIIRAMTGRAVNLKVEKAPASPGAPVLVADDLTVLSDDGRPLVDRASLTVRGGEIVGIAGVAGNGQTELIEALAGLRQPFRGRVSIAGQDVTAAGVDAHRVAGLAYIPEDRAVTGTARAASAADNLAMGFHRHPPLARGGLLDGRALAAEARAMIARFGIKIGSEKLAVGTLSGGNLQKVVVARELTHRAPLLIAEQPTRGVDVGAIEFIHSELVAERDRGAAVLLVSAELSEILALADRILVMYEGRILAEVDAATATEEALGLLMAGRVQEAA</sequence>
<evidence type="ECO:0000256" key="1">
    <source>
        <dbReference type="ARBA" id="ARBA00004202"/>
    </source>
</evidence>
<gene>
    <name evidence="12" type="ORF">SAMN02745157_1186</name>
</gene>
<name>A0A1M4X943_9HYPH</name>
<dbReference type="PROSITE" id="PS50893">
    <property type="entry name" value="ABC_TRANSPORTER_2"/>
    <property type="match status" value="2"/>
</dbReference>
<dbReference type="PROSITE" id="PS00211">
    <property type="entry name" value="ABC_TRANSPORTER_1"/>
    <property type="match status" value="1"/>
</dbReference>
<dbReference type="AlphaFoldDB" id="A0A1M4X943"/>
<dbReference type="GO" id="GO:0005886">
    <property type="term" value="C:plasma membrane"/>
    <property type="evidence" value="ECO:0007669"/>
    <property type="project" value="UniProtKB-SubCell"/>
</dbReference>
<evidence type="ECO:0000313" key="13">
    <source>
        <dbReference type="Proteomes" id="UP000184485"/>
    </source>
</evidence>
<dbReference type="InterPro" id="IPR050107">
    <property type="entry name" value="ABC_carbohydrate_import_ATPase"/>
</dbReference>
<evidence type="ECO:0000256" key="3">
    <source>
        <dbReference type="ARBA" id="ARBA00022448"/>
    </source>
</evidence>
<dbReference type="InterPro" id="IPR027417">
    <property type="entry name" value="P-loop_NTPase"/>
</dbReference>
<proteinExistence type="inferred from homology"/>
<evidence type="ECO:0000259" key="11">
    <source>
        <dbReference type="PROSITE" id="PS50893"/>
    </source>
</evidence>
<protein>
    <submittedName>
        <fullName evidence="12">Nucleoside ABC transporter ATP-binding protein</fullName>
    </submittedName>
</protein>
<dbReference type="SUPFAM" id="SSF52540">
    <property type="entry name" value="P-loop containing nucleoside triphosphate hydrolases"/>
    <property type="match status" value="2"/>
</dbReference>
<dbReference type="GO" id="GO:0005524">
    <property type="term" value="F:ATP binding"/>
    <property type="evidence" value="ECO:0007669"/>
    <property type="project" value="UniProtKB-KW"/>
</dbReference>
<keyword evidence="13" id="KW-1185">Reference proteome</keyword>
<evidence type="ECO:0000256" key="2">
    <source>
        <dbReference type="ARBA" id="ARBA00005417"/>
    </source>
</evidence>
<dbReference type="SMART" id="SM00382">
    <property type="entry name" value="AAA"/>
    <property type="match status" value="2"/>
</dbReference>
<dbReference type="PANTHER" id="PTHR43790">
    <property type="entry name" value="CARBOHYDRATE TRANSPORT ATP-BINDING PROTEIN MG119-RELATED"/>
    <property type="match status" value="1"/>
</dbReference>
<accession>A0A1M4X943</accession>
<evidence type="ECO:0000256" key="4">
    <source>
        <dbReference type="ARBA" id="ARBA00022475"/>
    </source>
</evidence>
<evidence type="ECO:0000313" key="12">
    <source>
        <dbReference type="EMBL" id="SHE89911.1"/>
    </source>
</evidence>
<dbReference type="Gene3D" id="3.40.50.300">
    <property type="entry name" value="P-loop containing nucleotide triphosphate hydrolases"/>
    <property type="match status" value="2"/>
</dbReference>
<dbReference type="CDD" id="cd03215">
    <property type="entry name" value="ABC_Carb_Monos_II"/>
    <property type="match status" value="1"/>
</dbReference>
<comment type="similarity">
    <text evidence="2">Belongs to the ABC transporter superfamily.</text>
</comment>